<dbReference type="OrthoDB" id="9801441at2"/>
<dbReference type="InterPro" id="IPR051309">
    <property type="entry name" value="ABCF_ATPase"/>
</dbReference>
<evidence type="ECO:0000256" key="13">
    <source>
        <dbReference type="SAM" id="MobiDB-lite"/>
    </source>
</evidence>
<keyword evidence="9" id="KW-0810">Translation regulation</keyword>
<keyword evidence="11" id="KW-0648">Protein biosynthesis</keyword>
<evidence type="ECO:0000313" key="15">
    <source>
        <dbReference type="EMBL" id="RGS44411.1"/>
    </source>
</evidence>
<feature type="region of interest" description="Disordered" evidence="13">
    <location>
        <begin position="503"/>
        <end position="535"/>
    </location>
</feature>
<organism evidence="15 16">
    <name type="scientific">Coprococcus eutactus</name>
    <dbReference type="NCBI Taxonomy" id="33043"/>
    <lineage>
        <taxon>Bacteria</taxon>
        <taxon>Bacillati</taxon>
        <taxon>Bacillota</taxon>
        <taxon>Clostridia</taxon>
        <taxon>Lachnospirales</taxon>
        <taxon>Lachnospiraceae</taxon>
        <taxon>Coprococcus</taxon>
    </lineage>
</organism>
<dbReference type="PANTHER" id="PTHR42855:SF1">
    <property type="entry name" value="ABC TRANSPORTER DOMAIN-CONTAINING PROTEIN"/>
    <property type="match status" value="1"/>
</dbReference>
<keyword evidence="12" id="KW-0175">Coiled coil</keyword>
<feature type="coiled-coil region" evidence="12">
    <location>
        <begin position="553"/>
        <end position="604"/>
    </location>
</feature>
<dbReference type="PROSITE" id="PS50893">
    <property type="entry name" value="ABC_TRANSPORTER_2"/>
    <property type="match status" value="2"/>
</dbReference>
<name>A0A3R5WQA0_9FIRM</name>
<keyword evidence="10" id="KW-0694">RNA-binding</keyword>
<dbReference type="Pfam" id="PF00005">
    <property type="entry name" value="ABC_tran"/>
    <property type="match status" value="2"/>
</dbReference>
<evidence type="ECO:0000256" key="4">
    <source>
        <dbReference type="ARBA" id="ARBA00022730"/>
    </source>
</evidence>
<dbReference type="InterPro" id="IPR032524">
    <property type="entry name" value="ABC_tran_C"/>
</dbReference>
<evidence type="ECO:0000256" key="3">
    <source>
        <dbReference type="ARBA" id="ARBA00022555"/>
    </source>
</evidence>
<dbReference type="GO" id="GO:0019843">
    <property type="term" value="F:rRNA binding"/>
    <property type="evidence" value="ECO:0007669"/>
    <property type="project" value="UniProtKB-KW"/>
</dbReference>
<protein>
    <submittedName>
        <fullName evidence="15">ABC transporter ATP-binding protein</fullName>
    </submittedName>
</protein>
<dbReference type="Pfam" id="PF16326">
    <property type="entry name" value="ABC_tran_CTD"/>
    <property type="match status" value="1"/>
</dbReference>
<dbReference type="InterPro" id="IPR003439">
    <property type="entry name" value="ABC_transporter-like_ATP-bd"/>
</dbReference>
<dbReference type="FunFam" id="3.40.50.300:FF:000011">
    <property type="entry name" value="Putative ABC transporter ATP-binding component"/>
    <property type="match status" value="1"/>
</dbReference>
<dbReference type="Gene3D" id="3.40.50.300">
    <property type="entry name" value="P-loop containing nucleotide triphosphate hydrolases"/>
    <property type="match status" value="2"/>
</dbReference>
<evidence type="ECO:0000256" key="7">
    <source>
        <dbReference type="ARBA" id="ARBA00022801"/>
    </source>
</evidence>
<dbReference type="InterPro" id="IPR017871">
    <property type="entry name" value="ABC_transporter-like_CS"/>
</dbReference>
<sequence>MNLLTIKNFSKSYTDKILFDNADFSINSKEKIGIIGVNGTGKSTLLKIIAGIDTCDSGQLSKGNNVVIRYLPQTPDFTEAVSIYDYVITANSNEENQWSIEGDAKAFLHRLGFDDTSLMVNTLSGGQRKKVALAAALLSSCDILVLDEPTNHLDNDMTEYLEEYLNNYKGALVMVTHDRYFLDKVCNRIVEIDKGKTYSYNANYEGYLMLKAERENIALATQNKHQNILRKEIAWMQRGARARSTKQKAHIQRYEKLASEELIKETQSVTMSSIASRLGNKTIEINNISKTWPGRENPIIQDFSYNFLRTDRIGVVGPNGCGKTTLMKLITGNIKPDKGYIDIGETVRIGYFSQENESLDPNMKVLDYVKETAEYIQTTEGLMSASTMCERFLFDGTLQHQRIEKLSGGEKRRLYLLKVLVSSPNVLILDEPTNDLDISTLCILEDYLDSFQGILIVVSHDRYFLDRVIRKLLVFDGRGGISQFEGGYTDYYITHGAFANSAAGTTNDTTRSSSSKAQETISLEDDPAADQNKKKGREPAIKKKFSFNEQREYDTIEDDIAAKEAEITQIEADINGSVSDFIKLNELTEKRAKLEEELDHLLDRYIYLTELAESFDR</sequence>
<dbReference type="InterPro" id="IPR037118">
    <property type="entry name" value="Val-tRNA_synth_C_sf"/>
</dbReference>
<keyword evidence="5" id="KW-0677">Repeat</keyword>
<dbReference type="GO" id="GO:0006417">
    <property type="term" value="P:regulation of translation"/>
    <property type="evidence" value="ECO:0007669"/>
    <property type="project" value="UniProtKB-KW"/>
</dbReference>
<keyword evidence="6" id="KW-0547">Nucleotide-binding</keyword>
<dbReference type="SUPFAM" id="SSF52540">
    <property type="entry name" value="P-loop containing nucleoside triphosphate hydrolases"/>
    <property type="match status" value="2"/>
</dbReference>
<evidence type="ECO:0000256" key="6">
    <source>
        <dbReference type="ARBA" id="ARBA00022741"/>
    </source>
</evidence>
<dbReference type="PANTHER" id="PTHR42855">
    <property type="entry name" value="ABC TRANSPORTER ATP-BINDING SUBUNIT"/>
    <property type="match status" value="1"/>
</dbReference>
<evidence type="ECO:0000256" key="1">
    <source>
        <dbReference type="ARBA" id="ARBA00005868"/>
    </source>
</evidence>
<dbReference type="GO" id="GO:0005524">
    <property type="term" value="F:ATP binding"/>
    <property type="evidence" value="ECO:0007669"/>
    <property type="project" value="UniProtKB-KW"/>
</dbReference>
<dbReference type="FunFam" id="3.40.50.300:FF:000183">
    <property type="entry name" value="ABC transporter ATP-binding protein yjjK"/>
    <property type="match status" value="1"/>
</dbReference>
<feature type="compositionally biased region" description="Polar residues" evidence="13">
    <location>
        <begin position="503"/>
        <end position="521"/>
    </location>
</feature>
<dbReference type="SMART" id="SM00382">
    <property type="entry name" value="AAA"/>
    <property type="match status" value="2"/>
</dbReference>
<evidence type="ECO:0000256" key="11">
    <source>
        <dbReference type="ARBA" id="ARBA00022917"/>
    </source>
</evidence>
<dbReference type="EMBL" id="QRVK01000001">
    <property type="protein sequence ID" value="RGS44411.1"/>
    <property type="molecule type" value="Genomic_DNA"/>
</dbReference>
<evidence type="ECO:0000259" key="14">
    <source>
        <dbReference type="PROSITE" id="PS50893"/>
    </source>
</evidence>
<feature type="domain" description="ABC transporter" evidence="14">
    <location>
        <begin position="4"/>
        <end position="219"/>
    </location>
</feature>
<evidence type="ECO:0000256" key="9">
    <source>
        <dbReference type="ARBA" id="ARBA00022845"/>
    </source>
</evidence>
<dbReference type="InterPro" id="IPR027417">
    <property type="entry name" value="P-loop_NTPase"/>
</dbReference>
<keyword evidence="4" id="KW-0699">rRNA-binding</keyword>
<keyword evidence="2" id="KW-0963">Cytoplasm</keyword>
<gene>
    <name evidence="15" type="ORF">DWX94_00325</name>
</gene>
<dbReference type="GO" id="GO:0003677">
    <property type="term" value="F:DNA binding"/>
    <property type="evidence" value="ECO:0007669"/>
    <property type="project" value="InterPro"/>
</dbReference>
<dbReference type="GO" id="GO:0016887">
    <property type="term" value="F:ATP hydrolysis activity"/>
    <property type="evidence" value="ECO:0007669"/>
    <property type="project" value="InterPro"/>
</dbReference>
<keyword evidence="8 15" id="KW-0067">ATP-binding</keyword>
<comment type="caution">
    <text evidence="15">The sequence shown here is derived from an EMBL/GenBank/DDBJ whole genome shotgun (WGS) entry which is preliminary data.</text>
</comment>
<proteinExistence type="inferred from homology"/>
<keyword evidence="3" id="KW-0820">tRNA-binding</keyword>
<comment type="similarity">
    <text evidence="1">Belongs to the ABC transporter superfamily. ABCF family. Translational throttle EttA subfamily.</text>
</comment>
<evidence type="ECO:0000256" key="5">
    <source>
        <dbReference type="ARBA" id="ARBA00022737"/>
    </source>
</evidence>
<evidence type="ECO:0000256" key="8">
    <source>
        <dbReference type="ARBA" id="ARBA00022840"/>
    </source>
</evidence>
<dbReference type="InterPro" id="IPR032781">
    <property type="entry name" value="ABC_tran_Xtn"/>
</dbReference>
<evidence type="ECO:0000256" key="12">
    <source>
        <dbReference type="SAM" id="Coils"/>
    </source>
</evidence>
<evidence type="ECO:0000313" key="16">
    <source>
        <dbReference type="Proteomes" id="UP000283295"/>
    </source>
</evidence>
<dbReference type="Pfam" id="PF12848">
    <property type="entry name" value="ABC_tran_Xtn"/>
    <property type="match status" value="1"/>
</dbReference>
<keyword evidence="7" id="KW-0378">Hydrolase</keyword>
<reference evidence="15 16" key="1">
    <citation type="submission" date="2018-08" db="EMBL/GenBank/DDBJ databases">
        <title>A genome reference for cultivated species of the human gut microbiota.</title>
        <authorList>
            <person name="Zou Y."/>
            <person name="Xue W."/>
            <person name="Luo G."/>
        </authorList>
    </citation>
    <scope>NUCLEOTIDE SEQUENCE [LARGE SCALE GENOMIC DNA]</scope>
    <source>
        <strain evidence="15 16">AF22-21</strain>
    </source>
</reference>
<dbReference type="PROSITE" id="PS00211">
    <property type="entry name" value="ABC_TRANSPORTER_1"/>
    <property type="match status" value="1"/>
</dbReference>
<dbReference type="Proteomes" id="UP000283295">
    <property type="component" value="Unassembled WGS sequence"/>
</dbReference>
<dbReference type="GO" id="GO:0000049">
    <property type="term" value="F:tRNA binding"/>
    <property type="evidence" value="ECO:0007669"/>
    <property type="project" value="UniProtKB-KW"/>
</dbReference>
<evidence type="ECO:0000256" key="2">
    <source>
        <dbReference type="ARBA" id="ARBA00022490"/>
    </source>
</evidence>
<evidence type="ECO:0000256" key="10">
    <source>
        <dbReference type="ARBA" id="ARBA00022884"/>
    </source>
</evidence>
<feature type="domain" description="ABC transporter" evidence="14">
    <location>
        <begin position="283"/>
        <end position="503"/>
    </location>
</feature>
<dbReference type="CDD" id="cd03221">
    <property type="entry name" value="ABCF_EF-3"/>
    <property type="match status" value="2"/>
</dbReference>
<accession>A0A3R5WQA0</accession>
<dbReference type="InterPro" id="IPR003593">
    <property type="entry name" value="AAA+_ATPase"/>
</dbReference>
<dbReference type="Gene3D" id="1.10.287.380">
    <property type="entry name" value="Valyl-tRNA synthetase, C-terminal domain"/>
    <property type="match status" value="1"/>
</dbReference>
<dbReference type="GO" id="GO:0006412">
    <property type="term" value="P:translation"/>
    <property type="evidence" value="ECO:0007669"/>
    <property type="project" value="UniProtKB-KW"/>
</dbReference>
<dbReference type="AlphaFoldDB" id="A0A3R5WQA0"/>